<name>A0A4S2JFF6_9HYME</name>
<sequence>MGRGPRLSVERRAAVTALHNDGRSVRYIAKKLNIPRSTVSDAITRFQRTGCNKDKARTGRPRVTSKSEDQSLVLMSKRNRKLTAPEIQSRFNESHEHQISVTTVKDRLRKAGLWGRVSTKKPFLRRGNRAKRLQWAQNHKDWTIEDWKQVLWTDKSKFEVFGQKRRQYVRRAASEKMHPDCITPTVKHGGGSVMVWGCFSYTGVGDLHRIKGILDQKGYHSILKGHCIPSGTRLIGRGFVMQQDNDPKHTSKLCSNYLHRKEESGALKMMVWPPQSPDLNPIELLWDELDRRVRRVCPRSQEHLWEILQKAWSEIPNSVLEKLVERMPRLVQKVLSTKGVSFYNDWAKYRIACQRYTILLVLAVVHHGTPQL</sequence>
<evidence type="ECO:0000259" key="2">
    <source>
        <dbReference type="Pfam" id="PF01498"/>
    </source>
</evidence>
<feature type="domain" description="Tc1-like transposase DDE" evidence="3">
    <location>
        <begin position="192"/>
        <end position="299"/>
    </location>
</feature>
<organism evidence="4 5">
    <name type="scientific">Temnothorax longispinosus</name>
    <dbReference type="NCBI Taxonomy" id="300112"/>
    <lineage>
        <taxon>Eukaryota</taxon>
        <taxon>Metazoa</taxon>
        <taxon>Ecdysozoa</taxon>
        <taxon>Arthropoda</taxon>
        <taxon>Hexapoda</taxon>
        <taxon>Insecta</taxon>
        <taxon>Pterygota</taxon>
        <taxon>Neoptera</taxon>
        <taxon>Endopterygota</taxon>
        <taxon>Hymenoptera</taxon>
        <taxon>Apocrita</taxon>
        <taxon>Aculeata</taxon>
        <taxon>Formicoidea</taxon>
        <taxon>Formicidae</taxon>
        <taxon>Myrmicinae</taxon>
        <taxon>Temnothorax</taxon>
    </lineage>
</organism>
<evidence type="ECO:0000259" key="3">
    <source>
        <dbReference type="Pfam" id="PF13358"/>
    </source>
</evidence>
<gene>
    <name evidence="4" type="ORF">DBV15_11617</name>
</gene>
<dbReference type="GO" id="GO:0015074">
    <property type="term" value="P:DNA integration"/>
    <property type="evidence" value="ECO:0007669"/>
    <property type="project" value="InterPro"/>
</dbReference>
<evidence type="ECO:0000256" key="1">
    <source>
        <dbReference type="ARBA" id="ARBA00004123"/>
    </source>
</evidence>
<feature type="domain" description="Transposase Tc1-like" evidence="2">
    <location>
        <begin position="71"/>
        <end position="141"/>
    </location>
</feature>
<dbReference type="Gene3D" id="3.30.420.10">
    <property type="entry name" value="Ribonuclease H-like superfamily/Ribonuclease H"/>
    <property type="match status" value="1"/>
</dbReference>
<dbReference type="Proteomes" id="UP000310200">
    <property type="component" value="Unassembled WGS sequence"/>
</dbReference>
<dbReference type="Pfam" id="PF13384">
    <property type="entry name" value="HTH_23"/>
    <property type="match status" value="1"/>
</dbReference>
<dbReference type="InterPro" id="IPR036388">
    <property type="entry name" value="WH-like_DNA-bd_sf"/>
</dbReference>
<dbReference type="InterPro" id="IPR047655">
    <property type="entry name" value="Transpos_IS630-like"/>
</dbReference>
<dbReference type="PANTHER" id="PTHR23022:SF135">
    <property type="entry name" value="SI:DKEY-77F5.3"/>
    <property type="match status" value="1"/>
</dbReference>
<dbReference type="STRING" id="300112.A0A4S2JFF6"/>
<comment type="subcellular location">
    <subcellularLocation>
        <location evidence="1">Nucleus</location>
    </subcellularLocation>
</comment>
<proteinExistence type="predicted"/>
<dbReference type="EMBL" id="QBLH01003754">
    <property type="protein sequence ID" value="TGZ34260.1"/>
    <property type="molecule type" value="Genomic_DNA"/>
</dbReference>
<reference evidence="4 5" key="1">
    <citation type="journal article" date="2019" name="Philos. Trans. R. Soc. Lond., B, Biol. Sci.">
        <title>Ant behaviour and brain gene expression of defending hosts depend on the ecological success of the intruding social parasite.</title>
        <authorList>
            <person name="Kaur R."/>
            <person name="Stoldt M."/>
            <person name="Jongepier E."/>
            <person name="Feldmeyer B."/>
            <person name="Menzel F."/>
            <person name="Bornberg-Bauer E."/>
            <person name="Foitzik S."/>
        </authorList>
    </citation>
    <scope>NUCLEOTIDE SEQUENCE [LARGE SCALE GENOMIC DNA]</scope>
    <source>
        <tissue evidence="4">Whole body</tissue>
    </source>
</reference>
<dbReference type="InterPro" id="IPR009057">
    <property type="entry name" value="Homeodomain-like_sf"/>
</dbReference>
<dbReference type="GO" id="GO:0005634">
    <property type="term" value="C:nucleus"/>
    <property type="evidence" value="ECO:0007669"/>
    <property type="project" value="UniProtKB-SubCell"/>
</dbReference>
<dbReference type="InterPro" id="IPR038717">
    <property type="entry name" value="Tc1-like_DDE_dom"/>
</dbReference>
<dbReference type="GO" id="GO:0006313">
    <property type="term" value="P:DNA transposition"/>
    <property type="evidence" value="ECO:0007669"/>
    <property type="project" value="InterPro"/>
</dbReference>
<protein>
    <recommendedName>
        <fullName evidence="6">Transposable element Tcb1 transposase</fullName>
    </recommendedName>
</protein>
<dbReference type="Gene3D" id="1.10.10.10">
    <property type="entry name" value="Winged helix-like DNA-binding domain superfamily/Winged helix DNA-binding domain"/>
    <property type="match status" value="1"/>
</dbReference>
<dbReference type="GO" id="GO:0003677">
    <property type="term" value="F:DNA binding"/>
    <property type="evidence" value="ECO:0007669"/>
    <property type="project" value="InterPro"/>
</dbReference>
<dbReference type="InterPro" id="IPR036397">
    <property type="entry name" value="RNaseH_sf"/>
</dbReference>
<dbReference type="AlphaFoldDB" id="A0A4S2JFF6"/>
<dbReference type="InterPro" id="IPR002492">
    <property type="entry name" value="Transposase_Tc1-like"/>
</dbReference>
<dbReference type="InterPro" id="IPR052338">
    <property type="entry name" value="Transposase_5"/>
</dbReference>
<accession>A0A4S2JFF6</accession>
<dbReference type="NCBIfam" id="NF033545">
    <property type="entry name" value="transpos_IS630"/>
    <property type="match status" value="1"/>
</dbReference>
<evidence type="ECO:0000313" key="5">
    <source>
        <dbReference type="Proteomes" id="UP000310200"/>
    </source>
</evidence>
<evidence type="ECO:0008006" key="6">
    <source>
        <dbReference type="Google" id="ProtNLM"/>
    </source>
</evidence>
<dbReference type="Pfam" id="PF01498">
    <property type="entry name" value="HTH_Tnp_Tc3_2"/>
    <property type="match status" value="1"/>
</dbReference>
<comment type="caution">
    <text evidence="4">The sequence shown here is derived from an EMBL/GenBank/DDBJ whole genome shotgun (WGS) entry which is preliminary data.</text>
</comment>
<dbReference type="SUPFAM" id="SSF46689">
    <property type="entry name" value="Homeodomain-like"/>
    <property type="match status" value="1"/>
</dbReference>
<dbReference type="PANTHER" id="PTHR23022">
    <property type="entry name" value="TRANSPOSABLE ELEMENT-RELATED"/>
    <property type="match status" value="1"/>
</dbReference>
<evidence type="ECO:0000313" key="4">
    <source>
        <dbReference type="EMBL" id="TGZ34260.1"/>
    </source>
</evidence>
<keyword evidence="5" id="KW-1185">Reference proteome</keyword>
<dbReference type="Pfam" id="PF13358">
    <property type="entry name" value="DDE_3"/>
    <property type="match status" value="1"/>
</dbReference>